<accession>A0A0L0UW22</accession>
<dbReference type="PANTHER" id="PTHR46929:SF3">
    <property type="entry name" value="MYB_SANT-LIKE DOMAIN-CONTAINING PROTEIN"/>
    <property type="match status" value="1"/>
</dbReference>
<dbReference type="InterPro" id="IPR024752">
    <property type="entry name" value="Myb/SANT-like_dom"/>
</dbReference>
<dbReference type="Pfam" id="PF12776">
    <property type="entry name" value="Myb_DNA-bind_3"/>
    <property type="match status" value="1"/>
</dbReference>
<dbReference type="OrthoDB" id="76215at2759"/>
<organism evidence="3 4">
    <name type="scientific">Puccinia striiformis f. sp. tritici PST-78</name>
    <dbReference type="NCBI Taxonomy" id="1165861"/>
    <lineage>
        <taxon>Eukaryota</taxon>
        <taxon>Fungi</taxon>
        <taxon>Dikarya</taxon>
        <taxon>Basidiomycota</taxon>
        <taxon>Pucciniomycotina</taxon>
        <taxon>Pucciniomycetes</taxon>
        <taxon>Pucciniales</taxon>
        <taxon>Pucciniaceae</taxon>
        <taxon>Puccinia</taxon>
    </lineage>
</organism>
<feature type="compositionally biased region" description="Polar residues" evidence="1">
    <location>
        <begin position="129"/>
        <end position="150"/>
    </location>
</feature>
<dbReference type="PANTHER" id="PTHR46929">
    <property type="entry name" value="EXPRESSED PROTEIN"/>
    <property type="match status" value="1"/>
</dbReference>
<evidence type="ECO:0000256" key="1">
    <source>
        <dbReference type="SAM" id="MobiDB-lite"/>
    </source>
</evidence>
<dbReference type="AlphaFoldDB" id="A0A0L0UW22"/>
<feature type="region of interest" description="Disordered" evidence="1">
    <location>
        <begin position="102"/>
        <end position="150"/>
    </location>
</feature>
<proteinExistence type="predicted"/>
<evidence type="ECO:0000313" key="3">
    <source>
        <dbReference type="EMBL" id="KNE91247.1"/>
    </source>
</evidence>
<feature type="region of interest" description="Disordered" evidence="1">
    <location>
        <begin position="172"/>
        <end position="214"/>
    </location>
</feature>
<gene>
    <name evidence="3" type="ORF">PSTG_15345</name>
</gene>
<sequence length="480" mass="52260">MPPQKKKSVQGCGQPPAPTHSTLVGHSQNVPFVDAAPQHVVNSGHVPLVNSVPVPSVNSAQVPLVNYGPPLDPNNLHMTQQFQAASQHPAEFNQGRAPLSYAQVHSSASLEENESDDSHSDESGDDQMESQSSIPIPWSQTPVNTQQVSQGSVLIPWSPTQATTKTASFPLTQSLQPNMGSTQLGQPTLQSNEAPETPSQSNTSQPTNGGRNPKLIWSSAMEKSALRLHVQATEAGKRSDYGFKAEVHRWVAAELTRLYTGNQFDDTKCKSKLSQTFKKEHDAFEACRAASGFGWDNTQCELTACKEVWDQFIVLPVKIDKQWEEGEGSVIHQQEGEGSVIHQLPSLNQLLPNHNILVMLMTKVRAKTIPAADVNVNAIVRPPGQPFEAPYKSLSVPGRAVLTNNKAVAKAIEMYQDGLTTDLSMQQTVAGFSVLEIPAKACVFIQLNNSYKPSWLKYQIGLHLGANSSANHVLDTFEDI</sequence>
<feature type="compositionally biased region" description="Polar residues" evidence="1">
    <location>
        <begin position="19"/>
        <end position="30"/>
    </location>
</feature>
<comment type="caution">
    <text evidence="3">The sequence shown here is derived from an EMBL/GenBank/DDBJ whole genome shotgun (WGS) entry which is preliminary data.</text>
</comment>
<dbReference type="Proteomes" id="UP000054564">
    <property type="component" value="Unassembled WGS sequence"/>
</dbReference>
<feature type="domain" description="Myb/SANT-like" evidence="2">
    <location>
        <begin position="217"/>
        <end position="311"/>
    </location>
</feature>
<feature type="region of interest" description="Disordered" evidence="1">
    <location>
        <begin position="1"/>
        <end position="30"/>
    </location>
</feature>
<evidence type="ECO:0000313" key="4">
    <source>
        <dbReference type="Proteomes" id="UP000054564"/>
    </source>
</evidence>
<dbReference type="EMBL" id="AJIL01000213">
    <property type="protein sequence ID" value="KNE91247.1"/>
    <property type="molecule type" value="Genomic_DNA"/>
</dbReference>
<protein>
    <recommendedName>
        <fullName evidence="2">Myb/SANT-like domain-containing protein</fullName>
    </recommendedName>
</protein>
<feature type="compositionally biased region" description="Polar residues" evidence="1">
    <location>
        <begin position="172"/>
        <end position="210"/>
    </location>
</feature>
<evidence type="ECO:0000259" key="2">
    <source>
        <dbReference type="Pfam" id="PF12776"/>
    </source>
</evidence>
<name>A0A0L0UW22_9BASI</name>
<keyword evidence="4" id="KW-1185">Reference proteome</keyword>
<reference evidence="4" key="1">
    <citation type="submission" date="2014-03" db="EMBL/GenBank/DDBJ databases">
        <title>The Genome Sequence of Puccinia striiformis f. sp. tritici PST-78.</title>
        <authorList>
            <consortium name="The Broad Institute Genome Sequencing Platform"/>
            <person name="Cuomo C."/>
            <person name="Hulbert S."/>
            <person name="Chen X."/>
            <person name="Walker B."/>
            <person name="Young S.K."/>
            <person name="Zeng Q."/>
            <person name="Gargeya S."/>
            <person name="Fitzgerald M."/>
            <person name="Haas B."/>
            <person name="Abouelleil A."/>
            <person name="Alvarado L."/>
            <person name="Arachchi H.M."/>
            <person name="Berlin A.M."/>
            <person name="Chapman S.B."/>
            <person name="Goldberg J."/>
            <person name="Griggs A."/>
            <person name="Gujja S."/>
            <person name="Hansen M."/>
            <person name="Howarth C."/>
            <person name="Imamovic A."/>
            <person name="Larimer J."/>
            <person name="McCowan C."/>
            <person name="Montmayeur A."/>
            <person name="Murphy C."/>
            <person name="Neiman D."/>
            <person name="Pearson M."/>
            <person name="Priest M."/>
            <person name="Roberts A."/>
            <person name="Saif S."/>
            <person name="Shea T."/>
            <person name="Sisk P."/>
            <person name="Sykes S."/>
            <person name="Wortman J."/>
            <person name="Nusbaum C."/>
            <person name="Birren B."/>
        </authorList>
    </citation>
    <scope>NUCLEOTIDE SEQUENCE [LARGE SCALE GENOMIC DNA]</scope>
    <source>
        <strain evidence="4">race PST-78</strain>
    </source>
</reference>